<evidence type="ECO:0000313" key="5">
    <source>
        <dbReference type="EMBL" id="AWI54949.1"/>
    </source>
</evidence>
<evidence type="ECO:0000256" key="2">
    <source>
        <dbReference type="ARBA" id="ARBA00034247"/>
    </source>
</evidence>
<reference evidence="5 6" key="1">
    <citation type="submission" date="2018-05" db="EMBL/GenBank/DDBJ databases">
        <title>complete genome sequence of Aquabacterium olei NBRC 110486.</title>
        <authorList>
            <person name="Tang B."/>
            <person name="Chang J."/>
            <person name="Zhang L."/>
            <person name="Yang H."/>
        </authorList>
    </citation>
    <scope>NUCLEOTIDE SEQUENCE [LARGE SCALE GENOMIC DNA]</scope>
    <source>
        <strain evidence="5 6">NBRC 110486</strain>
    </source>
</reference>
<feature type="transmembrane region" description="Helical" evidence="3">
    <location>
        <begin position="20"/>
        <end position="41"/>
    </location>
</feature>
<dbReference type="SMART" id="SM00267">
    <property type="entry name" value="GGDEF"/>
    <property type="match status" value="1"/>
</dbReference>
<dbReference type="CDD" id="cd01949">
    <property type="entry name" value="GGDEF"/>
    <property type="match status" value="1"/>
</dbReference>
<dbReference type="PANTHER" id="PTHR45138:SF9">
    <property type="entry name" value="DIGUANYLATE CYCLASE DGCM-RELATED"/>
    <property type="match status" value="1"/>
</dbReference>
<feature type="transmembrane region" description="Helical" evidence="3">
    <location>
        <begin position="100"/>
        <end position="133"/>
    </location>
</feature>
<dbReference type="GO" id="GO:0043709">
    <property type="term" value="P:cell adhesion involved in single-species biofilm formation"/>
    <property type="evidence" value="ECO:0007669"/>
    <property type="project" value="TreeGrafter"/>
</dbReference>
<dbReference type="InterPro" id="IPR043128">
    <property type="entry name" value="Rev_trsase/Diguanyl_cyclase"/>
</dbReference>
<dbReference type="PANTHER" id="PTHR45138">
    <property type="entry name" value="REGULATORY COMPONENTS OF SENSORY TRANSDUCTION SYSTEM"/>
    <property type="match status" value="1"/>
</dbReference>
<dbReference type="Proteomes" id="UP000244892">
    <property type="component" value="Chromosome"/>
</dbReference>
<comment type="catalytic activity">
    <reaction evidence="2">
        <text>2 GTP = 3',3'-c-di-GMP + 2 diphosphate</text>
        <dbReference type="Rhea" id="RHEA:24898"/>
        <dbReference type="ChEBI" id="CHEBI:33019"/>
        <dbReference type="ChEBI" id="CHEBI:37565"/>
        <dbReference type="ChEBI" id="CHEBI:58805"/>
        <dbReference type="EC" id="2.7.7.65"/>
    </reaction>
</comment>
<evidence type="ECO:0000256" key="3">
    <source>
        <dbReference type="SAM" id="Phobius"/>
    </source>
</evidence>
<dbReference type="InterPro" id="IPR000160">
    <property type="entry name" value="GGDEF_dom"/>
</dbReference>
<gene>
    <name evidence="5" type="ORF">DEH84_17115</name>
</gene>
<dbReference type="EC" id="2.7.7.65" evidence="1"/>
<dbReference type="Pfam" id="PF00990">
    <property type="entry name" value="GGDEF"/>
    <property type="match status" value="1"/>
</dbReference>
<accession>A0A2U8FV50</accession>
<dbReference type="RefSeq" id="WP_109038068.1">
    <property type="nucleotide sequence ID" value="NZ_CP029210.1"/>
</dbReference>
<evidence type="ECO:0000256" key="1">
    <source>
        <dbReference type="ARBA" id="ARBA00012528"/>
    </source>
</evidence>
<keyword evidence="6" id="KW-1185">Reference proteome</keyword>
<keyword evidence="3" id="KW-1133">Transmembrane helix</keyword>
<dbReference type="NCBIfam" id="TIGR00254">
    <property type="entry name" value="GGDEF"/>
    <property type="match status" value="1"/>
</dbReference>
<name>A0A2U8FV50_9BURK</name>
<dbReference type="FunFam" id="3.30.70.270:FF:000001">
    <property type="entry name" value="Diguanylate cyclase domain protein"/>
    <property type="match status" value="1"/>
</dbReference>
<dbReference type="OrthoDB" id="9813903at2"/>
<protein>
    <recommendedName>
        <fullName evidence="1">diguanylate cyclase</fullName>
        <ecNumber evidence="1">2.7.7.65</ecNumber>
    </recommendedName>
</protein>
<dbReference type="KEGG" id="aon:DEH84_17115"/>
<keyword evidence="3" id="KW-0812">Transmembrane</keyword>
<dbReference type="PROSITE" id="PS50887">
    <property type="entry name" value="GGDEF"/>
    <property type="match status" value="1"/>
</dbReference>
<dbReference type="InterPro" id="IPR029787">
    <property type="entry name" value="Nucleotide_cyclase"/>
</dbReference>
<dbReference type="AlphaFoldDB" id="A0A2U8FV50"/>
<evidence type="ECO:0000313" key="6">
    <source>
        <dbReference type="Proteomes" id="UP000244892"/>
    </source>
</evidence>
<dbReference type="GO" id="GO:0005886">
    <property type="term" value="C:plasma membrane"/>
    <property type="evidence" value="ECO:0007669"/>
    <property type="project" value="TreeGrafter"/>
</dbReference>
<dbReference type="GO" id="GO:1902201">
    <property type="term" value="P:negative regulation of bacterial-type flagellum-dependent cell motility"/>
    <property type="evidence" value="ECO:0007669"/>
    <property type="project" value="TreeGrafter"/>
</dbReference>
<feature type="domain" description="GGDEF" evidence="4">
    <location>
        <begin position="219"/>
        <end position="352"/>
    </location>
</feature>
<sequence length="355" mass="38438">MRRLLTLFHPGSSLDVFRELMGAVAIVAGITHFCLILVFHFTGVRSLALVNIASVLLYVLTGLLLRNGHVRLSMGLMALEIIAHGVLAVQAIGWDSGFHFYIILIIPVLIVNSMLAPAGKTVLVVLTGLLYLLMDWRWRGAAPYMTASQTVVDVLYYFNLTCTLVILALLATIYYRLVTLAHARLQDLARTDPLTQLRNRRAAMEAAQREAARVARGAGQLAVLLGDVDHFKAINDTHGHETGDDALKAVAEVLRAGVRQVDHVARWGGEEFLILLPGTEVPEAMAVAERLRAGVQQLRVAGADGRPLTLAMTVGVSVLVAGDAFDQALARADRALYAGKQAGRNRVVLASSPET</sequence>
<dbReference type="GO" id="GO:0052621">
    <property type="term" value="F:diguanylate cyclase activity"/>
    <property type="evidence" value="ECO:0007669"/>
    <property type="project" value="UniProtKB-EC"/>
</dbReference>
<dbReference type="SUPFAM" id="SSF55073">
    <property type="entry name" value="Nucleotide cyclase"/>
    <property type="match status" value="1"/>
</dbReference>
<keyword evidence="3" id="KW-0472">Membrane</keyword>
<evidence type="ECO:0000259" key="4">
    <source>
        <dbReference type="PROSITE" id="PS50887"/>
    </source>
</evidence>
<feature type="transmembrane region" description="Helical" evidence="3">
    <location>
        <begin position="47"/>
        <end position="65"/>
    </location>
</feature>
<feature type="transmembrane region" description="Helical" evidence="3">
    <location>
        <begin position="72"/>
        <end position="94"/>
    </location>
</feature>
<dbReference type="EMBL" id="CP029210">
    <property type="protein sequence ID" value="AWI54949.1"/>
    <property type="molecule type" value="Genomic_DNA"/>
</dbReference>
<proteinExistence type="predicted"/>
<dbReference type="Gene3D" id="3.30.70.270">
    <property type="match status" value="1"/>
</dbReference>
<dbReference type="InterPro" id="IPR050469">
    <property type="entry name" value="Diguanylate_Cyclase"/>
</dbReference>
<organism evidence="5 6">
    <name type="scientific">Aquabacterium olei</name>
    <dbReference type="NCBI Taxonomy" id="1296669"/>
    <lineage>
        <taxon>Bacteria</taxon>
        <taxon>Pseudomonadati</taxon>
        <taxon>Pseudomonadota</taxon>
        <taxon>Betaproteobacteria</taxon>
        <taxon>Burkholderiales</taxon>
        <taxon>Aquabacterium</taxon>
    </lineage>
</organism>
<feature type="transmembrane region" description="Helical" evidence="3">
    <location>
        <begin position="154"/>
        <end position="175"/>
    </location>
</feature>